<dbReference type="InterPro" id="IPR056183">
    <property type="entry name" value="DEATH_SH3BP4"/>
</dbReference>
<dbReference type="OrthoDB" id="10000126at2759"/>
<dbReference type="RefSeq" id="XP_029307840.1">
    <property type="nucleotide sequence ID" value="XM_029451980.1"/>
</dbReference>
<dbReference type="Pfam" id="PF24094">
    <property type="entry name" value="DEATH_SH3BP4"/>
    <property type="match status" value="1"/>
</dbReference>
<dbReference type="PANTHER" id="PTHR15603:SF1">
    <property type="entry name" value="METASTASIS-ASSOCIATED IN COLON CANCER PROTEIN 1"/>
    <property type="match status" value="1"/>
</dbReference>
<dbReference type="CTD" id="346389"/>
<dbReference type="CDD" id="cd01670">
    <property type="entry name" value="Death"/>
    <property type="match status" value="1"/>
</dbReference>
<dbReference type="GeneID" id="115021486"/>
<evidence type="ECO:0000313" key="3">
    <source>
        <dbReference type="RefSeq" id="XP_029307840.1"/>
    </source>
</evidence>
<feature type="domain" description="ZU5" evidence="1">
    <location>
        <begin position="247"/>
        <end position="384"/>
    </location>
</feature>
<reference evidence="3" key="1">
    <citation type="submission" date="2025-08" db="UniProtKB">
        <authorList>
            <consortium name="RefSeq"/>
        </authorList>
    </citation>
    <scope>IDENTIFICATION</scope>
</reference>
<evidence type="ECO:0000259" key="1">
    <source>
        <dbReference type="PROSITE" id="PS51145"/>
    </source>
</evidence>
<dbReference type="Pfam" id="PF00791">
    <property type="entry name" value="ZU5"/>
    <property type="match status" value="1"/>
</dbReference>
<dbReference type="PANTHER" id="PTHR15603">
    <property type="entry name" value="SH3 DOMAIN-CONTAINING PROTEIN"/>
    <property type="match status" value="1"/>
</dbReference>
<dbReference type="InterPro" id="IPR000906">
    <property type="entry name" value="ZU5_dom"/>
</dbReference>
<proteinExistence type="predicted"/>
<name>A0A6J2RES8_COTGO</name>
<dbReference type="PROSITE" id="PS51145">
    <property type="entry name" value="ZU5"/>
    <property type="match status" value="1"/>
</dbReference>
<keyword evidence="2" id="KW-1185">Reference proteome</keyword>
<dbReference type="Pfam" id="PF23640">
    <property type="entry name" value="UPA_SH3BP4"/>
    <property type="match status" value="1"/>
</dbReference>
<dbReference type="InParanoid" id="A0A6J2RES8"/>
<dbReference type="InterPro" id="IPR056182">
    <property type="entry name" value="UPA_SH3BP4"/>
</dbReference>
<dbReference type="KEGG" id="cgob:115021486"/>
<gene>
    <name evidence="3" type="primary">macc1</name>
</gene>
<protein>
    <submittedName>
        <fullName evidence="3">Metastasis-associated in colon cancer protein 1</fullName>
    </submittedName>
</protein>
<sequence>MNVIETPYKVYVGLTSFSCQRSETKLQPSHAHDENMAAGRARSFNRVGSLMRSKSEGTLIDLDDKVSTSDNLNGGYATQNSEWPLLQPEVACSAQSKNPFWNKLSGSNPFLDDIVHSSTEQHISNTSNVKQDNEKHLDINNDDAISTSSDEGNMGKFLENKQKVSNRSGRWRSASDILDDLERKVPKQENSFKPLGPVLNPDFEWLKNDREAYKMAWLSHRQLTRSCLDLNLMSQSPGWAQTQATDYQVTGKMCHAGGSVQLPDSEITIHIPEGHVPSGEVQEVTLKALLNPPPGLNNNYVTTISPVLEVVLSNINIKECISLEMKLAAEVKSDPLSQVMTTLVGLVSNKREGPYLKVSDCYINKNMLQMTLQDLKTHFYVVAVAEASAIQSPATSVWDYLHRQITVAVYGPRYIHPSFKVVLVVCGHEDVPPRLPFSVTFKGNKNVPPLVLELWGKHGFKPDKLSNLHVGISLTGSMFKIKPEDQLKEVRQSQLKIGTVLHLPVALSCESNTEMTPFKLDLEVKESNAATVAHFQVPSPPAAPIRSEKRVPRQMEKRIEMTRSSPIPEESVPDFSKFTSKSVNLQWYGVVLKSVLRQPRVDYLLEYFKGDTVALLSRETVRSVGNSKAKEWYIGFLRGRTGLVHCKNVKLITSDQVIDFTGIRVTTKVLLDNMTLPFKKLTYMYSAIQTLVTEHITSWRGFADALGYSNLSLDTIIRRHAETEADKVACVLEKLKEDCHAGKSKKKFLHELMVGLLKMDSVNLVAQLIQNTVILSTAVELGVRWRELTEKMGKLSSAQIAGYEAPHRGKSGEVVAQSMWKPAYDFLYSWSLRYGDSYRDMIQDLHLVLDKMKNPATRQWRQLTGALITANCLDIFRASAYPNS</sequence>
<organism evidence="2 3">
    <name type="scientific">Cottoperca gobio</name>
    <name type="common">Frogmouth</name>
    <name type="synonym">Aphritis gobio</name>
    <dbReference type="NCBI Taxonomy" id="56716"/>
    <lineage>
        <taxon>Eukaryota</taxon>
        <taxon>Metazoa</taxon>
        <taxon>Chordata</taxon>
        <taxon>Craniata</taxon>
        <taxon>Vertebrata</taxon>
        <taxon>Euteleostomi</taxon>
        <taxon>Actinopterygii</taxon>
        <taxon>Neopterygii</taxon>
        <taxon>Teleostei</taxon>
        <taxon>Neoteleostei</taxon>
        <taxon>Acanthomorphata</taxon>
        <taxon>Eupercaria</taxon>
        <taxon>Perciformes</taxon>
        <taxon>Notothenioidei</taxon>
        <taxon>Bovichtidae</taxon>
        <taxon>Cottoperca</taxon>
    </lineage>
</organism>
<dbReference type="AlphaFoldDB" id="A0A6J2RES8"/>
<evidence type="ECO:0000313" key="2">
    <source>
        <dbReference type="Proteomes" id="UP000504630"/>
    </source>
</evidence>
<dbReference type="Gene3D" id="2.60.220.30">
    <property type="match status" value="1"/>
</dbReference>
<dbReference type="Pfam" id="PF23637">
    <property type="entry name" value="SH3BP4_C"/>
    <property type="match status" value="1"/>
</dbReference>
<accession>A0A6J2RES8</accession>
<dbReference type="InterPro" id="IPR056181">
    <property type="entry name" value="SH3BP4_C"/>
</dbReference>
<dbReference type="Proteomes" id="UP000504630">
    <property type="component" value="Chromosome 16"/>
</dbReference>
<dbReference type="GO" id="GO:0005737">
    <property type="term" value="C:cytoplasm"/>
    <property type="evidence" value="ECO:0007669"/>
    <property type="project" value="TreeGrafter"/>
</dbReference>